<organism evidence="3 4">
    <name type="scientific">Rhypophila decipiens</name>
    <dbReference type="NCBI Taxonomy" id="261697"/>
    <lineage>
        <taxon>Eukaryota</taxon>
        <taxon>Fungi</taxon>
        <taxon>Dikarya</taxon>
        <taxon>Ascomycota</taxon>
        <taxon>Pezizomycotina</taxon>
        <taxon>Sordariomycetes</taxon>
        <taxon>Sordariomycetidae</taxon>
        <taxon>Sordariales</taxon>
        <taxon>Naviculisporaceae</taxon>
        <taxon>Rhypophila</taxon>
    </lineage>
</organism>
<name>A0AAN6XXI0_9PEZI</name>
<evidence type="ECO:0000313" key="4">
    <source>
        <dbReference type="Proteomes" id="UP001301769"/>
    </source>
</evidence>
<accession>A0AAN6XXI0</accession>
<dbReference type="InterPro" id="IPR011058">
    <property type="entry name" value="Cyanovirin-N"/>
</dbReference>
<dbReference type="InterPro" id="IPR036673">
    <property type="entry name" value="Cyanovirin-N_sf"/>
</dbReference>
<sequence>MHFFSSPLGTAMLVTLTANVLVLATPTPPVASIVPKPAAPGAERHLVTGTVVPESEAALLSADHDGDLVFSTVSVDKDGNAVHDESLDKRSYRGSCSSCTIVNNNALRCNCRNQGGGWTWSELNLNNCLANANGQLDWRRGGNYQSSCSSWALVDQQHFSTKCTTYPGGPSSWTYQKNLDERIHNGNGVLRCDV</sequence>
<evidence type="ECO:0000256" key="1">
    <source>
        <dbReference type="SAM" id="SignalP"/>
    </source>
</evidence>
<protein>
    <submittedName>
        <fullName evidence="3">Cyanovirin-N</fullName>
    </submittedName>
</protein>
<keyword evidence="4" id="KW-1185">Reference proteome</keyword>
<keyword evidence="1" id="KW-0732">Signal</keyword>
<feature type="signal peptide" evidence="1">
    <location>
        <begin position="1"/>
        <end position="24"/>
    </location>
</feature>
<comment type="caution">
    <text evidence="3">The sequence shown here is derived from an EMBL/GenBank/DDBJ whole genome shotgun (WGS) entry which is preliminary data.</text>
</comment>
<dbReference type="Proteomes" id="UP001301769">
    <property type="component" value="Unassembled WGS sequence"/>
</dbReference>
<feature type="chain" id="PRO_5042971018" evidence="1">
    <location>
        <begin position="25"/>
        <end position="194"/>
    </location>
</feature>
<feature type="domain" description="Cyanovirin-N" evidence="2">
    <location>
        <begin position="91"/>
        <end position="192"/>
    </location>
</feature>
<dbReference type="EMBL" id="MU858241">
    <property type="protein sequence ID" value="KAK4208499.1"/>
    <property type="molecule type" value="Genomic_DNA"/>
</dbReference>
<dbReference type="Pfam" id="PF08881">
    <property type="entry name" value="CVNH"/>
    <property type="match status" value="1"/>
</dbReference>
<dbReference type="AlphaFoldDB" id="A0AAN6XXI0"/>
<dbReference type="SMART" id="SM01111">
    <property type="entry name" value="CVNH"/>
    <property type="match status" value="1"/>
</dbReference>
<reference evidence="3" key="1">
    <citation type="journal article" date="2023" name="Mol. Phylogenet. Evol.">
        <title>Genome-scale phylogeny and comparative genomics of the fungal order Sordariales.</title>
        <authorList>
            <person name="Hensen N."/>
            <person name="Bonometti L."/>
            <person name="Westerberg I."/>
            <person name="Brannstrom I.O."/>
            <person name="Guillou S."/>
            <person name="Cros-Aarteil S."/>
            <person name="Calhoun S."/>
            <person name="Haridas S."/>
            <person name="Kuo A."/>
            <person name="Mondo S."/>
            <person name="Pangilinan J."/>
            <person name="Riley R."/>
            <person name="LaButti K."/>
            <person name="Andreopoulos B."/>
            <person name="Lipzen A."/>
            <person name="Chen C."/>
            <person name="Yan M."/>
            <person name="Daum C."/>
            <person name="Ng V."/>
            <person name="Clum A."/>
            <person name="Steindorff A."/>
            <person name="Ohm R.A."/>
            <person name="Martin F."/>
            <person name="Silar P."/>
            <person name="Natvig D.O."/>
            <person name="Lalanne C."/>
            <person name="Gautier V."/>
            <person name="Ament-Velasquez S.L."/>
            <person name="Kruys A."/>
            <person name="Hutchinson M.I."/>
            <person name="Powell A.J."/>
            <person name="Barry K."/>
            <person name="Miller A.N."/>
            <person name="Grigoriev I.V."/>
            <person name="Debuchy R."/>
            <person name="Gladieux P."/>
            <person name="Hiltunen Thoren M."/>
            <person name="Johannesson H."/>
        </authorList>
    </citation>
    <scope>NUCLEOTIDE SEQUENCE</scope>
    <source>
        <strain evidence="3">PSN293</strain>
    </source>
</reference>
<gene>
    <name evidence="3" type="ORF">QBC37DRAFT_379032</name>
</gene>
<proteinExistence type="predicted"/>
<evidence type="ECO:0000313" key="3">
    <source>
        <dbReference type="EMBL" id="KAK4208499.1"/>
    </source>
</evidence>
<reference evidence="3" key="2">
    <citation type="submission" date="2023-05" db="EMBL/GenBank/DDBJ databases">
        <authorList>
            <consortium name="Lawrence Berkeley National Laboratory"/>
            <person name="Steindorff A."/>
            <person name="Hensen N."/>
            <person name="Bonometti L."/>
            <person name="Westerberg I."/>
            <person name="Brannstrom I.O."/>
            <person name="Guillou S."/>
            <person name="Cros-Aarteil S."/>
            <person name="Calhoun S."/>
            <person name="Haridas S."/>
            <person name="Kuo A."/>
            <person name="Mondo S."/>
            <person name="Pangilinan J."/>
            <person name="Riley R."/>
            <person name="Labutti K."/>
            <person name="Andreopoulos B."/>
            <person name="Lipzen A."/>
            <person name="Chen C."/>
            <person name="Yanf M."/>
            <person name="Daum C."/>
            <person name="Ng V."/>
            <person name="Clum A."/>
            <person name="Ohm R."/>
            <person name="Martin F."/>
            <person name="Silar P."/>
            <person name="Natvig D."/>
            <person name="Lalanne C."/>
            <person name="Gautier V."/>
            <person name="Ament-Velasquez S.L."/>
            <person name="Kruys A."/>
            <person name="Hutchinson M.I."/>
            <person name="Powell A.J."/>
            <person name="Barry K."/>
            <person name="Miller A.N."/>
            <person name="Grigoriev I.V."/>
            <person name="Debuchy R."/>
            <person name="Gladieux P."/>
            <person name="Thoren M.H."/>
            <person name="Johannesson H."/>
        </authorList>
    </citation>
    <scope>NUCLEOTIDE SEQUENCE</scope>
    <source>
        <strain evidence="3">PSN293</strain>
    </source>
</reference>
<evidence type="ECO:0000259" key="2">
    <source>
        <dbReference type="SMART" id="SM01111"/>
    </source>
</evidence>
<dbReference type="Gene3D" id="2.30.60.10">
    <property type="entry name" value="Cyanovirin-N"/>
    <property type="match status" value="1"/>
</dbReference>
<dbReference type="SUPFAM" id="SSF51322">
    <property type="entry name" value="Cyanovirin-N"/>
    <property type="match status" value="1"/>
</dbReference>